<gene>
    <name evidence="3" type="ORF">GCM10009733_057760</name>
</gene>
<feature type="domain" description="Novel STAND NTPase 1" evidence="2">
    <location>
        <begin position="39"/>
        <end position="97"/>
    </location>
</feature>
<reference evidence="3 4" key="1">
    <citation type="journal article" date="2019" name="Int. J. Syst. Evol. Microbiol.">
        <title>The Global Catalogue of Microorganisms (GCM) 10K type strain sequencing project: providing services to taxonomists for standard genome sequencing and annotation.</title>
        <authorList>
            <consortium name="The Broad Institute Genomics Platform"/>
            <consortium name="The Broad Institute Genome Sequencing Center for Infectious Disease"/>
            <person name="Wu L."/>
            <person name="Ma J."/>
        </authorList>
    </citation>
    <scope>NUCLEOTIDE SEQUENCE [LARGE SCALE GENOMIC DNA]</scope>
    <source>
        <strain evidence="3 4">JCM 13929</strain>
    </source>
</reference>
<feature type="region of interest" description="Disordered" evidence="1">
    <location>
        <begin position="101"/>
        <end position="138"/>
    </location>
</feature>
<evidence type="ECO:0000313" key="3">
    <source>
        <dbReference type="EMBL" id="GAA1652981.1"/>
    </source>
</evidence>
<feature type="compositionally biased region" description="Basic and acidic residues" evidence="1">
    <location>
        <begin position="14"/>
        <end position="29"/>
    </location>
</feature>
<dbReference type="InterPro" id="IPR027417">
    <property type="entry name" value="P-loop_NTPase"/>
</dbReference>
<dbReference type="SUPFAM" id="SSF52540">
    <property type="entry name" value="P-loop containing nucleoside triphosphate hydrolases"/>
    <property type="match status" value="1"/>
</dbReference>
<name>A0ABN2FLV6_9ACTN</name>
<keyword evidence="4" id="KW-1185">Reference proteome</keyword>
<feature type="region of interest" description="Disordered" evidence="1">
    <location>
        <begin position="1"/>
        <end position="58"/>
    </location>
</feature>
<accession>A0ABN2FLV6</accession>
<dbReference type="InterPro" id="IPR049052">
    <property type="entry name" value="nSTAND1"/>
</dbReference>
<evidence type="ECO:0000259" key="2">
    <source>
        <dbReference type="Pfam" id="PF20703"/>
    </source>
</evidence>
<comment type="caution">
    <text evidence="3">The sequence shown here is derived from an EMBL/GenBank/DDBJ whole genome shotgun (WGS) entry which is preliminary data.</text>
</comment>
<feature type="compositionally biased region" description="Basic and acidic residues" evidence="1">
    <location>
        <begin position="128"/>
        <end position="138"/>
    </location>
</feature>
<evidence type="ECO:0000256" key="1">
    <source>
        <dbReference type="SAM" id="MobiDB-lite"/>
    </source>
</evidence>
<proteinExistence type="predicted"/>
<protein>
    <recommendedName>
        <fullName evidence="2">Novel STAND NTPase 1 domain-containing protein</fullName>
    </recommendedName>
</protein>
<dbReference type="EMBL" id="BAAAMU010000048">
    <property type="protein sequence ID" value="GAA1652981.1"/>
    <property type="molecule type" value="Genomic_DNA"/>
</dbReference>
<dbReference type="Gene3D" id="3.40.50.300">
    <property type="entry name" value="P-loop containing nucleotide triphosphate hydrolases"/>
    <property type="match status" value="1"/>
</dbReference>
<sequence>MAYAKTCGADPAEWEARWRSPAEDLDRPDPAQTPGETPPYVGVRSSGPEDADRFFGRERSLEKVTAQLRRDRIIAVLGASGSGKSSLLRAGLVATADHPAGVGPVLSRPPLPAAVPLMAGRARKMSRDRRDLDGRSPG</sequence>
<organism evidence="3 4">
    <name type="scientific">Nonomuraea maheshkhaliensis</name>
    <dbReference type="NCBI Taxonomy" id="419590"/>
    <lineage>
        <taxon>Bacteria</taxon>
        <taxon>Bacillati</taxon>
        <taxon>Actinomycetota</taxon>
        <taxon>Actinomycetes</taxon>
        <taxon>Streptosporangiales</taxon>
        <taxon>Streptosporangiaceae</taxon>
        <taxon>Nonomuraea</taxon>
    </lineage>
</organism>
<dbReference type="Proteomes" id="UP001500064">
    <property type="component" value="Unassembled WGS sequence"/>
</dbReference>
<evidence type="ECO:0000313" key="4">
    <source>
        <dbReference type="Proteomes" id="UP001500064"/>
    </source>
</evidence>
<dbReference type="Pfam" id="PF20703">
    <property type="entry name" value="nSTAND1"/>
    <property type="match status" value="1"/>
</dbReference>